<feature type="domain" description="EamA" evidence="2">
    <location>
        <begin position="73"/>
        <end position="188"/>
    </location>
</feature>
<name>A0ABT8LGS3_9BACT</name>
<dbReference type="EMBL" id="JAUJEB010000008">
    <property type="protein sequence ID" value="MDN5216391.1"/>
    <property type="molecule type" value="Genomic_DNA"/>
</dbReference>
<evidence type="ECO:0000259" key="2">
    <source>
        <dbReference type="Pfam" id="PF00892"/>
    </source>
</evidence>
<keyword evidence="4" id="KW-1185">Reference proteome</keyword>
<keyword evidence="1" id="KW-1133">Transmembrane helix</keyword>
<dbReference type="PANTHER" id="PTHR22911:SF79">
    <property type="entry name" value="MOBA-LIKE NTP TRANSFERASE DOMAIN-CONTAINING PROTEIN"/>
    <property type="match status" value="1"/>
</dbReference>
<gene>
    <name evidence="3" type="ORF">QQ020_30260</name>
</gene>
<comment type="caution">
    <text evidence="3">The sequence shown here is derived from an EMBL/GenBank/DDBJ whole genome shotgun (WGS) entry which is preliminary data.</text>
</comment>
<dbReference type="SUPFAM" id="SSF103481">
    <property type="entry name" value="Multidrug resistance efflux transporter EmrE"/>
    <property type="match status" value="2"/>
</dbReference>
<dbReference type="Proteomes" id="UP001172083">
    <property type="component" value="Unassembled WGS sequence"/>
</dbReference>
<sequence length="206" mass="22716">MPGIGLTYFYSIQISTVAVAVISLFTFPVVTTLLEPLFFKTKIDKLNIVLSVIVIGGIILTVPSPDLSNNITLGVLFGIISSVMYACHNLMSKKYVTVYPGTSLLFYQLVVALFFLIPPGFYYLEPISTQNLIYLILLGLFTTALGHMLFLRGLKHYSTSTASIISSLQPAYAIILAVIFIGEKLEITRQVLRYCAYPTPNNATNT</sequence>
<feature type="transmembrane region" description="Helical" evidence="1">
    <location>
        <begin position="162"/>
        <end position="182"/>
    </location>
</feature>
<dbReference type="PANTHER" id="PTHR22911">
    <property type="entry name" value="ACYL-MALONYL CONDENSING ENZYME-RELATED"/>
    <property type="match status" value="1"/>
</dbReference>
<feature type="transmembrane region" description="Helical" evidence="1">
    <location>
        <begin position="46"/>
        <end position="65"/>
    </location>
</feature>
<evidence type="ECO:0000313" key="4">
    <source>
        <dbReference type="Proteomes" id="UP001172083"/>
    </source>
</evidence>
<keyword evidence="1" id="KW-0472">Membrane</keyword>
<feature type="transmembrane region" description="Helical" evidence="1">
    <location>
        <begin position="12"/>
        <end position="34"/>
    </location>
</feature>
<keyword evidence="1" id="KW-0812">Transmembrane</keyword>
<protein>
    <submittedName>
        <fullName evidence="3">DMT family transporter</fullName>
    </submittedName>
</protein>
<dbReference type="InterPro" id="IPR037185">
    <property type="entry name" value="EmrE-like"/>
</dbReference>
<feature type="transmembrane region" description="Helical" evidence="1">
    <location>
        <begin position="71"/>
        <end position="92"/>
    </location>
</feature>
<feature type="transmembrane region" description="Helical" evidence="1">
    <location>
        <begin position="130"/>
        <end position="150"/>
    </location>
</feature>
<organism evidence="3 4">
    <name type="scientific">Agaribacillus aureus</name>
    <dbReference type="NCBI Taxonomy" id="3051825"/>
    <lineage>
        <taxon>Bacteria</taxon>
        <taxon>Pseudomonadati</taxon>
        <taxon>Bacteroidota</taxon>
        <taxon>Cytophagia</taxon>
        <taxon>Cytophagales</taxon>
        <taxon>Splendidivirgaceae</taxon>
        <taxon>Agaribacillus</taxon>
    </lineage>
</organism>
<proteinExistence type="predicted"/>
<feature type="domain" description="EamA" evidence="2">
    <location>
        <begin position="6"/>
        <end position="61"/>
    </location>
</feature>
<evidence type="ECO:0000256" key="1">
    <source>
        <dbReference type="SAM" id="Phobius"/>
    </source>
</evidence>
<dbReference type="RefSeq" id="WP_346761727.1">
    <property type="nucleotide sequence ID" value="NZ_JAUJEB010000008.1"/>
</dbReference>
<feature type="transmembrane region" description="Helical" evidence="1">
    <location>
        <begin position="104"/>
        <end position="124"/>
    </location>
</feature>
<evidence type="ECO:0000313" key="3">
    <source>
        <dbReference type="EMBL" id="MDN5216391.1"/>
    </source>
</evidence>
<dbReference type="Pfam" id="PF00892">
    <property type="entry name" value="EamA"/>
    <property type="match status" value="2"/>
</dbReference>
<reference evidence="3" key="1">
    <citation type="submission" date="2023-06" db="EMBL/GenBank/DDBJ databases">
        <title>Genomic of Agaribacillus aureum.</title>
        <authorList>
            <person name="Wang G."/>
        </authorList>
    </citation>
    <scope>NUCLEOTIDE SEQUENCE</scope>
    <source>
        <strain evidence="3">BMA12</strain>
    </source>
</reference>
<accession>A0ABT8LGS3</accession>
<dbReference type="InterPro" id="IPR000620">
    <property type="entry name" value="EamA_dom"/>
</dbReference>